<dbReference type="OrthoDB" id="350705at2157"/>
<name>H8I8D8_METCZ</name>
<organism evidence="3 4">
    <name type="scientific">Methanocella conradii (strain DSM 24694 / JCM 17849 / CGMCC 1.5162 / HZ254)</name>
    <dbReference type="NCBI Taxonomy" id="1041930"/>
    <lineage>
        <taxon>Archaea</taxon>
        <taxon>Methanobacteriati</taxon>
        <taxon>Methanobacteriota</taxon>
        <taxon>Stenosarchaea group</taxon>
        <taxon>Methanomicrobia</taxon>
        <taxon>Methanocellales</taxon>
        <taxon>Methanocellaceae</taxon>
        <taxon>Methanocella</taxon>
    </lineage>
</organism>
<dbReference type="Pfam" id="PF02272">
    <property type="entry name" value="DHHA1"/>
    <property type="match status" value="1"/>
</dbReference>
<evidence type="ECO:0000259" key="2">
    <source>
        <dbReference type="Pfam" id="PF02272"/>
    </source>
</evidence>
<dbReference type="GO" id="GO:0003676">
    <property type="term" value="F:nucleic acid binding"/>
    <property type="evidence" value="ECO:0007669"/>
    <property type="project" value="InterPro"/>
</dbReference>
<evidence type="ECO:0000313" key="4">
    <source>
        <dbReference type="Proteomes" id="UP000005233"/>
    </source>
</evidence>
<dbReference type="PANTHER" id="PTHR47618">
    <property type="entry name" value="BIFUNCTIONAL OLIGORIBONUCLEASE AND PAP PHOSPHATASE NRNA"/>
    <property type="match status" value="1"/>
</dbReference>
<feature type="domain" description="DHHA1" evidence="2">
    <location>
        <begin position="235"/>
        <end position="300"/>
    </location>
</feature>
<evidence type="ECO:0000259" key="1">
    <source>
        <dbReference type="Pfam" id="PF01368"/>
    </source>
</evidence>
<dbReference type="InterPro" id="IPR038763">
    <property type="entry name" value="DHH_sf"/>
</dbReference>
<dbReference type="GeneID" id="11970981"/>
<keyword evidence="4" id="KW-1185">Reference proteome</keyword>
<sequence>MDENEFYGRVRQYDNVLFLCHKNADADSFGSAYALMRLFGGTVGVEDGLSAIAEALAERLSVSVAIRPDPSKYGLTVVVDASSMVQAGYERLERCAVIDHHEPGDLVGACLFSFTRRASSTAELVFGVYEKNGAHVDAEVAFALLLAILTDTGHFRYAQPGTFEAVARILRDGCIELSSVMDFLAQAPADISSRIAMLKAASRLSLTREGDYLLVTSKVSSFGAQAAASLVGLGADVAFVGSELDGEVRISGRVRRGVELDLAALLNEIGKTYGGSGGGHTAAAGLVIKCPVDIYKVLKACVEAAVRRLTAAQAPPRSPGHCP</sequence>
<feature type="domain" description="DDH" evidence="1">
    <location>
        <begin position="16"/>
        <end position="148"/>
    </location>
</feature>
<dbReference type="SUPFAM" id="SSF64182">
    <property type="entry name" value="DHH phosphoesterases"/>
    <property type="match status" value="1"/>
</dbReference>
<gene>
    <name evidence="3" type="ordered locus">Mtc_0220</name>
</gene>
<evidence type="ECO:0000313" key="3">
    <source>
        <dbReference type="EMBL" id="AFC98991.1"/>
    </source>
</evidence>
<dbReference type="EMBL" id="CP003243">
    <property type="protein sequence ID" value="AFC98991.1"/>
    <property type="molecule type" value="Genomic_DNA"/>
</dbReference>
<dbReference type="Gene3D" id="3.90.1640.10">
    <property type="entry name" value="inorganic pyrophosphatase (n-terminal core)"/>
    <property type="match status" value="1"/>
</dbReference>
<dbReference type="InterPro" id="IPR003156">
    <property type="entry name" value="DHHA1_dom"/>
</dbReference>
<dbReference type="eggNOG" id="arCOG01565">
    <property type="taxonomic scope" value="Archaea"/>
</dbReference>
<dbReference type="AlphaFoldDB" id="H8I8D8"/>
<proteinExistence type="predicted"/>
<dbReference type="Proteomes" id="UP000005233">
    <property type="component" value="Chromosome"/>
</dbReference>
<dbReference type="Pfam" id="PF01368">
    <property type="entry name" value="DHH"/>
    <property type="match status" value="1"/>
</dbReference>
<dbReference type="PANTHER" id="PTHR47618:SF1">
    <property type="entry name" value="BIFUNCTIONAL OLIGORIBONUCLEASE AND PAP PHOSPHATASE NRNA"/>
    <property type="match status" value="1"/>
</dbReference>
<dbReference type="InterPro" id="IPR051319">
    <property type="entry name" value="Oligoribo/pAp-PDE_c-di-AMP_PDE"/>
</dbReference>
<dbReference type="RefSeq" id="WP_014404830.1">
    <property type="nucleotide sequence ID" value="NC_017034.1"/>
</dbReference>
<dbReference type="Gene3D" id="3.10.310.30">
    <property type="match status" value="1"/>
</dbReference>
<accession>H8I8D8</accession>
<reference evidence="3 4" key="1">
    <citation type="journal article" date="2012" name="J. Bacteriol.">
        <title>Complete genome sequence of a thermophilic methanogen, Methanocella conradii HZ254, isolated from Chinese rice field soil.</title>
        <authorList>
            <person name="Lu Z."/>
            <person name="Lu Y."/>
        </authorList>
    </citation>
    <scope>NUCLEOTIDE SEQUENCE [LARGE SCALE GENOMIC DNA]</scope>
    <source>
        <strain evidence="4">DSM 24694 / JCM 17849 / CGMCC 1.5162 / HZ254</strain>
    </source>
</reference>
<dbReference type="HOGENOM" id="CLU_070736_0_0_2"/>
<protein>
    <submittedName>
        <fullName evidence="3">Exopolyphosphatase-related proteins (Putative phosphoesterase)</fullName>
    </submittedName>
</protein>
<dbReference type="STRING" id="1041930.Mtc_0220"/>
<dbReference type="KEGG" id="mez:Mtc_0220"/>
<dbReference type="InterPro" id="IPR001667">
    <property type="entry name" value="DDH_dom"/>
</dbReference>